<accession>A0AAV4Q0T3</accession>
<dbReference type="Proteomes" id="UP001054945">
    <property type="component" value="Unassembled WGS sequence"/>
</dbReference>
<sequence>MVFMLSTALANLYSIERLFANLAAAALRLKVYHLIHYNSTKEKNNNCILQPHDICAPGMARKYTAGKVNLHVIGLLCKARRPTTQNDTDCCGTRECLVNYDDWARKL</sequence>
<evidence type="ECO:0000313" key="1">
    <source>
        <dbReference type="EMBL" id="GIY03268.1"/>
    </source>
</evidence>
<name>A0AAV4Q0T3_CAEEX</name>
<protein>
    <recommendedName>
        <fullName evidence="3">Secreted protein</fullName>
    </recommendedName>
</protein>
<organism evidence="1 2">
    <name type="scientific">Caerostris extrusa</name>
    <name type="common">Bark spider</name>
    <name type="synonym">Caerostris bankana</name>
    <dbReference type="NCBI Taxonomy" id="172846"/>
    <lineage>
        <taxon>Eukaryota</taxon>
        <taxon>Metazoa</taxon>
        <taxon>Ecdysozoa</taxon>
        <taxon>Arthropoda</taxon>
        <taxon>Chelicerata</taxon>
        <taxon>Arachnida</taxon>
        <taxon>Araneae</taxon>
        <taxon>Araneomorphae</taxon>
        <taxon>Entelegynae</taxon>
        <taxon>Araneoidea</taxon>
        <taxon>Araneidae</taxon>
        <taxon>Caerostris</taxon>
    </lineage>
</organism>
<proteinExistence type="predicted"/>
<comment type="caution">
    <text evidence="1">The sequence shown here is derived from an EMBL/GenBank/DDBJ whole genome shotgun (WGS) entry which is preliminary data.</text>
</comment>
<evidence type="ECO:0008006" key="3">
    <source>
        <dbReference type="Google" id="ProtNLM"/>
    </source>
</evidence>
<dbReference type="AlphaFoldDB" id="A0AAV4Q0T3"/>
<gene>
    <name evidence="1" type="ORF">CEXT_121251</name>
</gene>
<dbReference type="EMBL" id="BPLR01005559">
    <property type="protein sequence ID" value="GIY03268.1"/>
    <property type="molecule type" value="Genomic_DNA"/>
</dbReference>
<evidence type="ECO:0000313" key="2">
    <source>
        <dbReference type="Proteomes" id="UP001054945"/>
    </source>
</evidence>
<keyword evidence="2" id="KW-1185">Reference proteome</keyword>
<reference evidence="1 2" key="1">
    <citation type="submission" date="2021-06" db="EMBL/GenBank/DDBJ databases">
        <title>Caerostris extrusa draft genome.</title>
        <authorList>
            <person name="Kono N."/>
            <person name="Arakawa K."/>
        </authorList>
    </citation>
    <scope>NUCLEOTIDE SEQUENCE [LARGE SCALE GENOMIC DNA]</scope>
</reference>